<reference evidence="3" key="1">
    <citation type="submission" date="2015-08" db="EMBL/GenBank/DDBJ databases">
        <title>Genome sequencing project for genomic taxonomy and phylogenomics of Bacillus-like bacteria.</title>
        <authorList>
            <person name="Liu B."/>
            <person name="Wang J."/>
            <person name="Zhu Y."/>
            <person name="Liu G."/>
            <person name="Chen Q."/>
            <person name="Chen Z."/>
            <person name="Lan J."/>
            <person name="Che J."/>
            <person name="Ge C."/>
            <person name="Shi H."/>
            <person name="Pan Z."/>
            <person name="Liu X."/>
        </authorList>
    </citation>
    <scope>NUCLEOTIDE SEQUENCE [LARGE SCALE GENOMIC DNA]</scope>
    <source>
        <strain evidence="3">FJAT-4402</strain>
    </source>
</reference>
<keyword evidence="3" id="KW-1185">Reference proteome</keyword>
<evidence type="ECO:0000313" key="3">
    <source>
        <dbReference type="Proteomes" id="UP000067625"/>
    </source>
</evidence>
<dbReference type="AlphaFoldDB" id="A0A0M5JE43"/>
<dbReference type="EMBL" id="CP012600">
    <property type="protein sequence ID" value="ALC81744.1"/>
    <property type="molecule type" value="Genomic_DNA"/>
</dbReference>
<organism evidence="2 3">
    <name type="scientific">Bacillus gobiensis</name>
    <dbReference type="NCBI Taxonomy" id="1441095"/>
    <lineage>
        <taxon>Bacteria</taxon>
        <taxon>Bacillati</taxon>
        <taxon>Bacillota</taxon>
        <taxon>Bacilli</taxon>
        <taxon>Bacillales</taxon>
        <taxon>Bacillaceae</taxon>
        <taxon>Bacillus</taxon>
    </lineage>
</organism>
<gene>
    <name evidence="2" type="ORF">AM592_09085</name>
</gene>
<keyword evidence="1" id="KW-0472">Membrane</keyword>
<reference evidence="2 3" key="2">
    <citation type="journal article" date="2016" name="Int. J. Syst. Evol. Microbiol.">
        <title>Bacillus gobiensis sp. nov., isolated from a soil sample.</title>
        <authorList>
            <person name="Liu B."/>
            <person name="Liu G.H."/>
            <person name="Cetin S."/>
            <person name="Schumann P."/>
            <person name="Pan Z.Z."/>
            <person name="Chen Q.Q."/>
        </authorList>
    </citation>
    <scope>NUCLEOTIDE SEQUENCE [LARGE SCALE GENOMIC DNA]</scope>
    <source>
        <strain evidence="2 3">FJAT-4402</strain>
    </source>
</reference>
<dbReference type="STRING" id="1441095.AM592_09085"/>
<keyword evidence="1" id="KW-1133">Transmembrane helix</keyword>
<feature type="transmembrane region" description="Helical" evidence="1">
    <location>
        <begin position="38"/>
        <end position="55"/>
    </location>
</feature>
<evidence type="ECO:0000313" key="2">
    <source>
        <dbReference type="EMBL" id="ALC81744.1"/>
    </source>
</evidence>
<dbReference type="Proteomes" id="UP000067625">
    <property type="component" value="Chromosome"/>
</dbReference>
<dbReference type="RefSeq" id="WP_053603509.1">
    <property type="nucleotide sequence ID" value="NZ_CP012600.1"/>
</dbReference>
<keyword evidence="1" id="KW-0812">Transmembrane</keyword>
<feature type="transmembrane region" description="Helical" evidence="1">
    <location>
        <begin position="7"/>
        <end position="26"/>
    </location>
</feature>
<protein>
    <submittedName>
        <fullName evidence="2">Uncharacterized protein</fullName>
    </submittedName>
</protein>
<accession>A0A0M5JE43</accession>
<name>A0A0M5JE43_9BACI</name>
<dbReference type="PATRIC" id="fig|1441095.3.peg.1996"/>
<evidence type="ECO:0000256" key="1">
    <source>
        <dbReference type="SAM" id="Phobius"/>
    </source>
</evidence>
<sequence>MNSYIKLGMVLLVGIFIISMLFFYIFDGSLESDDIVKSLIYSIGFSVVFSTGLKLRRNQKQK</sequence>
<proteinExistence type="predicted"/>